<dbReference type="InterPro" id="IPR028082">
    <property type="entry name" value="Peripla_BP_I"/>
</dbReference>
<dbReference type="EMBL" id="NFKP01000006">
    <property type="protein sequence ID" value="OUP70044.1"/>
    <property type="molecule type" value="Genomic_DNA"/>
</dbReference>
<dbReference type="Pfam" id="PF00356">
    <property type="entry name" value="LacI"/>
    <property type="match status" value="1"/>
</dbReference>
<dbReference type="SUPFAM" id="SSF47413">
    <property type="entry name" value="lambda repressor-like DNA-binding domains"/>
    <property type="match status" value="1"/>
</dbReference>
<sequence length="351" mass="37925">MQLPLTIKELPMGLKEIARMTGLSITTVSHALNGTRAVSQKSMALIRDAVAKTGYRPNGAAQALKTQRTNMIALIIPSTEPNNSTNCFFFDVLGGVKQTLQEQGYDLIVSTYSENDPHFLLGGIPVLQKNWIDGVLFVPGSRRRAECLTGVDVPVVLIDRRLDGVSLPFVGSDNEQAAVRAIELLAQSGRRRIGYIGGTLDFSSAYDRYRGYQKALAALGLAHDFSLIAYELDYSLESARNAARSLVRYGADAIFAANSVLTMGVVQYLNEQGIRIPEQIALVGFDDYDWTQIVSPPITAVRQDARGMGARGAHMLIELLAGNPPDPAAVVLPSALAVRQSHGGTRGPDTL</sequence>
<dbReference type="Gene3D" id="3.40.50.2300">
    <property type="match status" value="2"/>
</dbReference>
<evidence type="ECO:0000256" key="2">
    <source>
        <dbReference type="ARBA" id="ARBA00023125"/>
    </source>
</evidence>
<evidence type="ECO:0000256" key="3">
    <source>
        <dbReference type="ARBA" id="ARBA00023163"/>
    </source>
</evidence>
<evidence type="ECO:0000259" key="4">
    <source>
        <dbReference type="PROSITE" id="PS50932"/>
    </source>
</evidence>
<dbReference type="PANTHER" id="PTHR30146">
    <property type="entry name" value="LACI-RELATED TRANSCRIPTIONAL REPRESSOR"/>
    <property type="match status" value="1"/>
</dbReference>
<dbReference type="InterPro" id="IPR000843">
    <property type="entry name" value="HTH_LacI"/>
</dbReference>
<dbReference type="InterPro" id="IPR046335">
    <property type="entry name" value="LacI/GalR-like_sensor"/>
</dbReference>
<dbReference type="InterPro" id="IPR010982">
    <property type="entry name" value="Lambda_DNA-bd_dom_sf"/>
</dbReference>
<comment type="caution">
    <text evidence="5">The sequence shown here is derived from an EMBL/GenBank/DDBJ whole genome shotgun (WGS) entry which is preliminary data.</text>
</comment>
<dbReference type="SMART" id="SM00354">
    <property type="entry name" value="HTH_LACI"/>
    <property type="match status" value="1"/>
</dbReference>
<keyword evidence="2" id="KW-0238">DNA-binding</keyword>
<dbReference type="PANTHER" id="PTHR30146:SF109">
    <property type="entry name" value="HTH-TYPE TRANSCRIPTIONAL REGULATOR GALS"/>
    <property type="match status" value="1"/>
</dbReference>
<reference evidence="6" key="1">
    <citation type="submission" date="2017-04" db="EMBL/GenBank/DDBJ databases">
        <title>Function of individual gut microbiota members based on whole genome sequencing of pure cultures obtained from chicken caecum.</title>
        <authorList>
            <person name="Medvecky M."/>
            <person name="Cejkova D."/>
            <person name="Polansky O."/>
            <person name="Karasova D."/>
            <person name="Kubasova T."/>
            <person name="Cizek A."/>
            <person name="Rychlik I."/>
        </authorList>
    </citation>
    <scope>NUCLEOTIDE SEQUENCE [LARGE SCALE GENOMIC DNA]</scope>
    <source>
        <strain evidence="6">An175</strain>
    </source>
</reference>
<dbReference type="Proteomes" id="UP000196386">
    <property type="component" value="Unassembled WGS sequence"/>
</dbReference>
<dbReference type="CDD" id="cd06267">
    <property type="entry name" value="PBP1_LacI_sugar_binding-like"/>
    <property type="match status" value="1"/>
</dbReference>
<gene>
    <name evidence="5" type="ORF">B5F11_06880</name>
</gene>
<proteinExistence type="predicted"/>
<dbReference type="GO" id="GO:0003700">
    <property type="term" value="F:DNA-binding transcription factor activity"/>
    <property type="evidence" value="ECO:0007669"/>
    <property type="project" value="TreeGrafter"/>
</dbReference>
<keyword evidence="3" id="KW-0804">Transcription</keyword>
<feature type="domain" description="HTH lacI-type" evidence="4">
    <location>
        <begin position="12"/>
        <end position="66"/>
    </location>
</feature>
<evidence type="ECO:0000313" key="6">
    <source>
        <dbReference type="Proteomes" id="UP000196386"/>
    </source>
</evidence>
<dbReference type="GO" id="GO:0000976">
    <property type="term" value="F:transcription cis-regulatory region binding"/>
    <property type="evidence" value="ECO:0007669"/>
    <property type="project" value="TreeGrafter"/>
</dbReference>
<name>A0A1Y4N3C8_9FIRM</name>
<organism evidence="5 6">
    <name type="scientific">Anaerotruncus colihominis</name>
    <dbReference type="NCBI Taxonomy" id="169435"/>
    <lineage>
        <taxon>Bacteria</taxon>
        <taxon>Bacillati</taxon>
        <taxon>Bacillota</taxon>
        <taxon>Clostridia</taxon>
        <taxon>Eubacteriales</taxon>
        <taxon>Oscillospiraceae</taxon>
        <taxon>Anaerotruncus</taxon>
    </lineage>
</organism>
<dbReference type="Pfam" id="PF13377">
    <property type="entry name" value="Peripla_BP_3"/>
    <property type="match status" value="1"/>
</dbReference>
<dbReference type="SUPFAM" id="SSF53822">
    <property type="entry name" value="Periplasmic binding protein-like I"/>
    <property type="match status" value="1"/>
</dbReference>
<keyword evidence="1" id="KW-0805">Transcription regulation</keyword>
<dbReference type="AlphaFoldDB" id="A0A1Y4N3C8"/>
<protein>
    <recommendedName>
        <fullName evidence="4">HTH lacI-type domain-containing protein</fullName>
    </recommendedName>
</protein>
<dbReference type="Gene3D" id="1.10.260.40">
    <property type="entry name" value="lambda repressor-like DNA-binding domains"/>
    <property type="match status" value="1"/>
</dbReference>
<dbReference type="PROSITE" id="PS50932">
    <property type="entry name" value="HTH_LACI_2"/>
    <property type="match status" value="1"/>
</dbReference>
<dbReference type="CDD" id="cd01392">
    <property type="entry name" value="HTH_LacI"/>
    <property type="match status" value="1"/>
</dbReference>
<evidence type="ECO:0000256" key="1">
    <source>
        <dbReference type="ARBA" id="ARBA00023015"/>
    </source>
</evidence>
<accession>A0A1Y4N3C8</accession>
<evidence type="ECO:0000313" key="5">
    <source>
        <dbReference type="EMBL" id="OUP70044.1"/>
    </source>
</evidence>